<comment type="subunit">
    <text evidence="5">Homodimer. The dihydroxyacetone kinase complex is composed of a homodimer of DhaM, a homodimer of DhaK and the subunit DhaL.</text>
</comment>
<dbReference type="GO" id="GO:0016020">
    <property type="term" value="C:membrane"/>
    <property type="evidence" value="ECO:0007669"/>
    <property type="project" value="InterPro"/>
</dbReference>
<dbReference type="Gene3D" id="3.40.50.510">
    <property type="entry name" value="Phosphotransferase system, mannose-type IIA component"/>
    <property type="match status" value="1"/>
</dbReference>
<evidence type="ECO:0000313" key="7">
    <source>
        <dbReference type="EMBL" id="PTK30548.1"/>
    </source>
</evidence>
<evidence type="ECO:0000313" key="8">
    <source>
        <dbReference type="Proteomes" id="UP000241540"/>
    </source>
</evidence>
<dbReference type="EC" id="2.7.1.121" evidence="3"/>
<keyword evidence="4" id="KW-0808">Transferase</keyword>
<dbReference type="PROSITE" id="PS51096">
    <property type="entry name" value="PTS_EIIA_TYPE_4"/>
    <property type="match status" value="1"/>
</dbReference>
<dbReference type="Pfam" id="PF03610">
    <property type="entry name" value="EIIA-man"/>
    <property type="match status" value="1"/>
</dbReference>
<dbReference type="PANTHER" id="PTHR38594:SF1">
    <property type="entry name" value="PEP-DEPENDENT DIHYDROXYACETONE KINASE, PHOSPHORYL DONOR SUBUNIT DHAM"/>
    <property type="match status" value="1"/>
</dbReference>
<dbReference type="GO" id="GO:0019563">
    <property type="term" value="P:glycerol catabolic process"/>
    <property type="evidence" value="ECO:0007669"/>
    <property type="project" value="InterPro"/>
</dbReference>
<evidence type="ECO:0000256" key="4">
    <source>
        <dbReference type="ARBA" id="ARBA00022679"/>
    </source>
</evidence>
<organism evidence="7 8">
    <name type="scientific">Staphylococcus hominis</name>
    <dbReference type="NCBI Taxonomy" id="1290"/>
    <lineage>
        <taxon>Bacteria</taxon>
        <taxon>Bacillati</taxon>
        <taxon>Bacillota</taxon>
        <taxon>Bacilli</taxon>
        <taxon>Bacillales</taxon>
        <taxon>Staphylococcaceae</taxon>
        <taxon>Staphylococcus</taxon>
    </lineage>
</organism>
<comment type="caution">
    <text evidence="7">The sequence shown here is derived from an EMBL/GenBank/DDBJ whole genome shotgun (WGS) entry which is preliminary data.</text>
</comment>
<feature type="domain" description="PTS EIIA type-4" evidence="6">
    <location>
        <begin position="2"/>
        <end position="124"/>
    </location>
</feature>
<accession>A0A974KXH2</accession>
<dbReference type="AlphaFoldDB" id="A0A974KXH2"/>
<evidence type="ECO:0000256" key="1">
    <source>
        <dbReference type="ARBA" id="ARBA00001113"/>
    </source>
</evidence>
<dbReference type="InterPro" id="IPR039643">
    <property type="entry name" value="DhaM"/>
</dbReference>
<dbReference type="NCBIfam" id="TIGR02364">
    <property type="entry name" value="dha_pts"/>
    <property type="match status" value="1"/>
</dbReference>
<dbReference type="PANTHER" id="PTHR38594">
    <property type="entry name" value="PEP-DEPENDENT DIHYDROXYACETONE KINASE, PHOSPHORYL DONOR SUBUNIT DHAM"/>
    <property type="match status" value="1"/>
</dbReference>
<dbReference type="GO" id="GO:0009401">
    <property type="term" value="P:phosphoenolpyruvate-dependent sugar phosphotransferase system"/>
    <property type="evidence" value="ECO:0007669"/>
    <property type="project" value="InterPro"/>
</dbReference>
<evidence type="ECO:0000256" key="3">
    <source>
        <dbReference type="ARBA" id="ARBA00012095"/>
    </source>
</evidence>
<evidence type="ECO:0000259" key="6">
    <source>
        <dbReference type="PROSITE" id="PS51096"/>
    </source>
</evidence>
<dbReference type="SUPFAM" id="SSF53062">
    <property type="entry name" value="PTS system fructose IIA component-like"/>
    <property type="match status" value="1"/>
</dbReference>
<protein>
    <recommendedName>
        <fullName evidence="3">phosphoenolpyruvate--glycerone phosphotransferase</fullName>
        <ecNumber evidence="3">2.7.1.121</ecNumber>
    </recommendedName>
</protein>
<dbReference type="InterPro" id="IPR004701">
    <property type="entry name" value="PTS_EIIA_man-typ"/>
</dbReference>
<proteinExistence type="predicted"/>
<dbReference type="InterPro" id="IPR036662">
    <property type="entry name" value="PTS_EIIA_man-typ_sf"/>
</dbReference>
<name>A0A974KXH2_STAHO</name>
<comment type="function">
    <text evidence="2">Component of the dihydroxyacetone kinase complex, which is responsible for the phosphoenolpyruvate (PEP)-dependent phosphorylation of dihydroxyacetone. DhaM serves as the phosphoryl donor. Is phosphorylated by phosphoenolpyruvate in an EI- and HPr-dependent reaction, and a phosphorelay system on histidine residues finally leads to phosphoryl transfer to DhaL and dihydroxyacetone.</text>
</comment>
<reference evidence="7 8" key="1">
    <citation type="journal article" date="2016" name="Front. Microbiol.">
        <title>Comprehensive Phylogenetic Analysis of Bovine Non-aureus Staphylococci Species Based on Whole-Genome Sequencing.</title>
        <authorList>
            <person name="Naushad S."/>
            <person name="Barkema H.W."/>
            <person name="Luby C."/>
            <person name="Condas L.A."/>
            <person name="Nobrega D.B."/>
            <person name="Carson D.A."/>
            <person name="De Buck J."/>
        </authorList>
    </citation>
    <scope>NUCLEOTIDE SEQUENCE [LARGE SCALE GENOMIC DNA]</scope>
    <source>
        <strain evidence="7 8">SNUC 5336</strain>
    </source>
</reference>
<dbReference type="GO" id="GO:0047324">
    <property type="term" value="F:phosphoenolpyruvate-glycerone phosphotransferase activity"/>
    <property type="evidence" value="ECO:0007669"/>
    <property type="project" value="UniProtKB-EC"/>
</dbReference>
<dbReference type="EMBL" id="PZHX01000012">
    <property type="protein sequence ID" value="PTK30548.1"/>
    <property type="molecule type" value="Genomic_DNA"/>
</dbReference>
<evidence type="ECO:0000256" key="5">
    <source>
        <dbReference type="ARBA" id="ARBA00046577"/>
    </source>
</evidence>
<gene>
    <name evidence="7" type="ORF">BUZ51_07015</name>
</gene>
<sequence>MMTTIVIISHSEDIAKGTKDLLNKMTNDINVIAYGGVNGEIGTSYDDIEQLINQLDDDALCFYDLGSSEMNIDLAIDMYKGKYHIYKVNAPIVEGSFTAAMSLSVGKTANEAIQEVNRSSFKSTAFK</sequence>
<dbReference type="Proteomes" id="UP000241540">
    <property type="component" value="Unassembled WGS sequence"/>
</dbReference>
<dbReference type="InterPro" id="IPR012844">
    <property type="entry name" value="DhaM_N"/>
</dbReference>
<keyword evidence="7" id="KW-0418">Kinase</keyword>
<evidence type="ECO:0000256" key="2">
    <source>
        <dbReference type="ARBA" id="ARBA00002788"/>
    </source>
</evidence>
<comment type="catalytic activity">
    <reaction evidence="1">
        <text>dihydroxyacetone + phosphoenolpyruvate = dihydroxyacetone phosphate + pyruvate</text>
        <dbReference type="Rhea" id="RHEA:18381"/>
        <dbReference type="ChEBI" id="CHEBI:15361"/>
        <dbReference type="ChEBI" id="CHEBI:16016"/>
        <dbReference type="ChEBI" id="CHEBI:57642"/>
        <dbReference type="ChEBI" id="CHEBI:58702"/>
        <dbReference type="EC" id="2.7.1.121"/>
    </reaction>
</comment>